<evidence type="ECO:0000313" key="13">
    <source>
        <dbReference type="Proteomes" id="UP000244184"/>
    </source>
</evidence>
<dbReference type="EC" id="2.1.1.63" evidence="3"/>
<dbReference type="EMBL" id="PYHP01000043">
    <property type="protein sequence ID" value="PUA37972.1"/>
    <property type="molecule type" value="Genomic_DNA"/>
</dbReference>
<comment type="caution">
    <text evidence="12">The sequence shown here is derived from an EMBL/GenBank/DDBJ whole genome shotgun (WGS) entry which is preliminary data.</text>
</comment>
<organism evidence="12 13">
    <name type="scientific">Paenibacillus elgii</name>
    <dbReference type="NCBI Taxonomy" id="189691"/>
    <lineage>
        <taxon>Bacteria</taxon>
        <taxon>Bacillati</taxon>
        <taxon>Bacillota</taxon>
        <taxon>Bacilli</taxon>
        <taxon>Bacillales</taxon>
        <taxon>Paenibacillaceae</taxon>
        <taxon>Paenibacillus</taxon>
    </lineage>
</organism>
<dbReference type="RefSeq" id="WP_108532259.1">
    <property type="nucleotide sequence ID" value="NZ_JAMAVM010000014.1"/>
</dbReference>
<dbReference type="InterPro" id="IPR036217">
    <property type="entry name" value="MethylDNA_cys_MeTrfase_DNAb"/>
</dbReference>
<feature type="region of interest" description="Disordered" evidence="9">
    <location>
        <begin position="1"/>
        <end position="21"/>
    </location>
</feature>
<dbReference type="Gene3D" id="1.10.10.10">
    <property type="entry name" value="Winged helix-like DNA-binding domain superfamily/Winged helix DNA-binding domain"/>
    <property type="match status" value="1"/>
</dbReference>
<evidence type="ECO:0000256" key="2">
    <source>
        <dbReference type="ARBA" id="ARBA00008711"/>
    </source>
</evidence>
<evidence type="ECO:0000256" key="5">
    <source>
        <dbReference type="ARBA" id="ARBA00022679"/>
    </source>
</evidence>
<comment type="catalytic activity">
    <reaction evidence="1">
        <text>a 4-O-methyl-thymidine in DNA + L-cysteinyl-[protein] = a thymidine in DNA + S-methyl-L-cysteinyl-[protein]</text>
        <dbReference type="Rhea" id="RHEA:53428"/>
        <dbReference type="Rhea" id="RHEA-COMP:10131"/>
        <dbReference type="Rhea" id="RHEA-COMP:10132"/>
        <dbReference type="Rhea" id="RHEA-COMP:13555"/>
        <dbReference type="Rhea" id="RHEA-COMP:13556"/>
        <dbReference type="ChEBI" id="CHEBI:29950"/>
        <dbReference type="ChEBI" id="CHEBI:82612"/>
        <dbReference type="ChEBI" id="CHEBI:137386"/>
        <dbReference type="ChEBI" id="CHEBI:137387"/>
        <dbReference type="EC" id="2.1.1.63"/>
    </reaction>
</comment>
<comment type="similarity">
    <text evidence="2">Belongs to the MGMT family.</text>
</comment>
<dbReference type="PROSITE" id="PS00374">
    <property type="entry name" value="MGMT"/>
    <property type="match status" value="1"/>
</dbReference>
<feature type="domain" description="Methylguanine DNA methyltransferase ribonuclease-like" evidence="11">
    <location>
        <begin position="29"/>
        <end position="106"/>
    </location>
</feature>
<accession>A0A2T6G1C1</accession>
<dbReference type="AlphaFoldDB" id="A0A2T6G1C1"/>
<dbReference type="SUPFAM" id="SSF46767">
    <property type="entry name" value="Methylated DNA-protein cysteine methyltransferase, C-terminal domain"/>
    <property type="match status" value="1"/>
</dbReference>
<evidence type="ECO:0000259" key="11">
    <source>
        <dbReference type="Pfam" id="PF02870"/>
    </source>
</evidence>
<dbReference type="InterPro" id="IPR014048">
    <property type="entry name" value="MethylDNA_cys_MeTrfase_DNA-bd"/>
</dbReference>
<evidence type="ECO:0000256" key="9">
    <source>
        <dbReference type="SAM" id="MobiDB-lite"/>
    </source>
</evidence>
<dbReference type="PANTHER" id="PTHR10815">
    <property type="entry name" value="METHYLATED-DNA--PROTEIN-CYSTEINE METHYLTRANSFERASE"/>
    <property type="match status" value="1"/>
</dbReference>
<dbReference type="InterPro" id="IPR001497">
    <property type="entry name" value="MethylDNA_cys_MeTrfase_AS"/>
</dbReference>
<evidence type="ECO:0000259" key="10">
    <source>
        <dbReference type="Pfam" id="PF01035"/>
    </source>
</evidence>
<dbReference type="GO" id="GO:0032259">
    <property type="term" value="P:methylation"/>
    <property type="evidence" value="ECO:0007669"/>
    <property type="project" value="UniProtKB-KW"/>
</dbReference>
<evidence type="ECO:0000256" key="4">
    <source>
        <dbReference type="ARBA" id="ARBA00022603"/>
    </source>
</evidence>
<dbReference type="CDD" id="cd06445">
    <property type="entry name" value="ATase"/>
    <property type="match status" value="1"/>
</dbReference>
<evidence type="ECO:0000256" key="1">
    <source>
        <dbReference type="ARBA" id="ARBA00001286"/>
    </source>
</evidence>
<sequence length="202" mass="22110">MIDTAAVTNTRNATPTSRGSVEGTQTPYVYWTTYQDGDWTLKIAATEQGVCRIRFPNEKPGALAAWASIHWPGAALVESAEALRPYREPLAAYFRGDCTPFDMPLDVRGTPFQLEVWEALRLIPYGSTWTYAELAAVLGRPLAARPVGAAVGANPLPIVLPCHRVIGKDGSLTGYLGGLEAKTRLLRLEGFPLREERGLRQN</sequence>
<evidence type="ECO:0000256" key="7">
    <source>
        <dbReference type="ARBA" id="ARBA00023204"/>
    </source>
</evidence>
<dbReference type="InterPro" id="IPR008332">
    <property type="entry name" value="MethylG_MeTrfase_N"/>
</dbReference>
<evidence type="ECO:0000256" key="6">
    <source>
        <dbReference type="ARBA" id="ARBA00022763"/>
    </source>
</evidence>
<keyword evidence="4 12" id="KW-0489">Methyltransferase</keyword>
<name>A0A2T6G1C1_9BACL</name>
<dbReference type="SUPFAM" id="SSF53155">
    <property type="entry name" value="Methylated DNA-protein cysteine methyltransferase domain"/>
    <property type="match status" value="1"/>
</dbReference>
<reference evidence="12 13" key="1">
    <citation type="submission" date="2018-03" db="EMBL/GenBank/DDBJ databases">
        <title>Genome sequence of Paenibacillus elgii strain AC13 an antimicrobial compound producing bacteria.</title>
        <authorList>
            <person name="Kurokawa A.S."/>
            <person name="Araujo J.F."/>
            <person name="Costa R.A."/>
            <person name="Ortega D.B."/>
            <person name="Pires A.S."/>
            <person name="Pappas G.J.Jr."/>
            <person name="Franco O.L."/>
            <person name="Barreto C."/>
            <person name="Magalhaes B.S."/>
            <person name="Kruger R.H."/>
        </authorList>
    </citation>
    <scope>NUCLEOTIDE SEQUENCE [LARGE SCALE GENOMIC DNA]</scope>
    <source>
        <strain evidence="12 13">AC13</strain>
    </source>
</reference>
<dbReference type="FunFam" id="1.10.10.10:FF:000214">
    <property type="entry name" value="Methylated-DNA--protein-cysteine methyltransferase"/>
    <property type="match status" value="1"/>
</dbReference>
<keyword evidence="6" id="KW-0227">DNA damage</keyword>
<evidence type="ECO:0000313" key="12">
    <source>
        <dbReference type="EMBL" id="PUA37972.1"/>
    </source>
</evidence>
<dbReference type="PANTHER" id="PTHR10815:SF12">
    <property type="entry name" value="METHYLATED-DNA--PROTEIN-CYSTEINE METHYLTRANSFERASE, INDUCIBLE"/>
    <property type="match status" value="1"/>
</dbReference>
<keyword evidence="7" id="KW-0234">DNA repair</keyword>
<dbReference type="InterPro" id="IPR036388">
    <property type="entry name" value="WH-like_DNA-bd_sf"/>
</dbReference>
<dbReference type="Gene3D" id="3.30.160.70">
    <property type="entry name" value="Methylated DNA-protein cysteine methyltransferase domain"/>
    <property type="match status" value="1"/>
</dbReference>
<keyword evidence="5 12" id="KW-0808">Transferase</keyword>
<evidence type="ECO:0000256" key="8">
    <source>
        <dbReference type="ARBA" id="ARBA00049348"/>
    </source>
</evidence>
<dbReference type="Pfam" id="PF02870">
    <property type="entry name" value="Methyltransf_1N"/>
    <property type="match status" value="1"/>
</dbReference>
<dbReference type="Proteomes" id="UP000244184">
    <property type="component" value="Unassembled WGS sequence"/>
</dbReference>
<dbReference type="GO" id="GO:0006281">
    <property type="term" value="P:DNA repair"/>
    <property type="evidence" value="ECO:0007669"/>
    <property type="project" value="UniProtKB-KW"/>
</dbReference>
<dbReference type="Pfam" id="PF01035">
    <property type="entry name" value="DNA_binding_1"/>
    <property type="match status" value="1"/>
</dbReference>
<gene>
    <name evidence="12" type="ORF">C8Z91_16330</name>
</gene>
<feature type="domain" description="Methylated-DNA-[protein]-cysteine S-methyltransferase DNA binding" evidence="10">
    <location>
        <begin position="111"/>
        <end position="190"/>
    </location>
</feature>
<dbReference type="GO" id="GO:0003908">
    <property type="term" value="F:methylated-DNA-[protein]-cysteine S-methyltransferase activity"/>
    <property type="evidence" value="ECO:0007669"/>
    <property type="project" value="UniProtKB-EC"/>
</dbReference>
<dbReference type="NCBIfam" id="TIGR00589">
    <property type="entry name" value="ogt"/>
    <property type="match status" value="1"/>
</dbReference>
<dbReference type="InterPro" id="IPR036631">
    <property type="entry name" value="MGMT_N_sf"/>
</dbReference>
<proteinExistence type="inferred from homology"/>
<evidence type="ECO:0000256" key="3">
    <source>
        <dbReference type="ARBA" id="ARBA00011918"/>
    </source>
</evidence>
<comment type="catalytic activity">
    <reaction evidence="8">
        <text>a 6-O-methyl-2'-deoxyguanosine in DNA + L-cysteinyl-[protein] = S-methyl-L-cysteinyl-[protein] + a 2'-deoxyguanosine in DNA</text>
        <dbReference type="Rhea" id="RHEA:24000"/>
        <dbReference type="Rhea" id="RHEA-COMP:10131"/>
        <dbReference type="Rhea" id="RHEA-COMP:10132"/>
        <dbReference type="Rhea" id="RHEA-COMP:11367"/>
        <dbReference type="Rhea" id="RHEA-COMP:11368"/>
        <dbReference type="ChEBI" id="CHEBI:29950"/>
        <dbReference type="ChEBI" id="CHEBI:82612"/>
        <dbReference type="ChEBI" id="CHEBI:85445"/>
        <dbReference type="ChEBI" id="CHEBI:85448"/>
        <dbReference type="EC" id="2.1.1.63"/>
    </reaction>
</comment>
<protein>
    <recommendedName>
        <fullName evidence="3">methylated-DNA--[protein]-cysteine S-methyltransferase</fullName>
        <ecNumber evidence="3">2.1.1.63</ecNumber>
    </recommendedName>
</protein>